<sequence>MSEDHPSGNRPSGNHPGGNRLSGMGAMPHGGGVAFRVWAPHADAVAVTGDFNDWAASADRLESEGNGYWYGDVPGAQAGQEYQYLITSGDDELHRIDPYARAVTNSVGNGIIYDPNAYDWQSDSFECPPHNELVVYETHIGSFVAKQGDPGGLKDVASRLGYLQTLGINAIELMPVMEFAGDYSWGYNPAHVFAVESGYGGPDGLKNFVREAHRHGIAVIVDVVYNHFGPSDLDLWRFDGWGEDDKGGIYFYQDDRSATPWGDTRPDYGREEVRRFILDNARMWLDEYHVDGLRFDSTVHIRSTNGHTTDLPDGWGLLQWITDEVRASHPRAILIAEDLQGDPALTEPTPGGAGFHAQWDAGFVHPVRAALVTPEDGERSMAEVAGAVAGVGDPWTRVVYTESHDEVANGKARMPQEVDPEDPTGWAAQKRATLGMAVALTSPGIPMLFQGQEFLEDEWFRDTVPLDWDRARAFRDVVRMVRDLVRLRRNLDGDASGLVGPHTRLLDVDDEDNVLAFSRSTDEGGDVVVVANFAATPAVGRIAMPYAAHWRLRFNSDARTYSALFGDHQSADIDADEEPMGEFPASATVDVGPYSVVVYTAAD</sequence>
<dbReference type="CDD" id="cd11325">
    <property type="entry name" value="AmyAc_GTHase"/>
    <property type="match status" value="1"/>
</dbReference>
<dbReference type="SUPFAM" id="SSF51011">
    <property type="entry name" value="Glycosyl hydrolase domain"/>
    <property type="match status" value="1"/>
</dbReference>
<dbReference type="PATRIC" id="fig|584657.3.peg.3840"/>
<dbReference type="GO" id="GO:0043169">
    <property type="term" value="F:cation binding"/>
    <property type="evidence" value="ECO:0007669"/>
    <property type="project" value="InterPro"/>
</dbReference>
<evidence type="ECO:0000256" key="5">
    <source>
        <dbReference type="PIRSR" id="PIRSR000463-1"/>
    </source>
</evidence>
<dbReference type="Pfam" id="PF02922">
    <property type="entry name" value="CBM_48"/>
    <property type="match status" value="1"/>
</dbReference>
<keyword evidence="9" id="KW-1185">Reference proteome</keyword>
<dbReference type="RefSeq" id="WP_034721249.1">
    <property type="nucleotide sequence ID" value="NZ_AWQS01000279.1"/>
</dbReference>
<feature type="active site" description="Proton donor" evidence="5">
    <location>
        <position position="337"/>
    </location>
</feature>
<feature type="domain" description="Glycosyl hydrolase family 13 catalytic" evidence="7">
    <location>
        <begin position="137"/>
        <end position="488"/>
    </location>
</feature>
<dbReference type="PIRSF" id="PIRSF000463">
    <property type="entry name" value="GlgB"/>
    <property type="match status" value="1"/>
</dbReference>
<accession>W9GGG8</accession>
<dbReference type="Gene3D" id="2.60.40.10">
    <property type="entry name" value="Immunoglobulins"/>
    <property type="match status" value="1"/>
</dbReference>
<dbReference type="PANTHER" id="PTHR43651:SF11">
    <property type="entry name" value="MALTO-OLIGOSYLTREHALOSE TREHALOHYDROLASE"/>
    <property type="match status" value="1"/>
</dbReference>
<dbReference type="Gene3D" id="3.20.20.80">
    <property type="entry name" value="Glycosidases"/>
    <property type="match status" value="1"/>
</dbReference>
<dbReference type="InterPro" id="IPR014756">
    <property type="entry name" value="Ig_E-set"/>
</dbReference>
<dbReference type="AlphaFoldDB" id="W9GGG8"/>
<dbReference type="EC" id="2.4.1.18" evidence="3"/>
<dbReference type="PANTHER" id="PTHR43651">
    <property type="entry name" value="1,4-ALPHA-GLUCAN-BRANCHING ENZYME"/>
    <property type="match status" value="1"/>
</dbReference>
<dbReference type="EMBL" id="AWQS01000279">
    <property type="protein sequence ID" value="EWT04282.1"/>
    <property type="molecule type" value="Genomic_DNA"/>
</dbReference>
<gene>
    <name evidence="8" type="ORF">N864_14810</name>
</gene>
<feature type="region of interest" description="Disordered" evidence="6">
    <location>
        <begin position="1"/>
        <end position="25"/>
    </location>
</feature>
<dbReference type="InterPro" id="IPR044143">
    <property type="entry name" value="GlgB_N_E_set_prok"/>
</dbReference>
<comment type="catalytic activity">
    <reaction evidence="1">
        <text>Transfers a segment of a (1-&gt;4)-alpha-D-glucan chain to a primary hydroxy group in a similar glucan chain.</text>
        <dbReference type="EC" id="2.4.1.18"/>
    </reaction>
</comment>
<reference evidence="9" key="1">
    <citation type="submission" date="2013-08" db="EMBL/GenBank/DDBJ databases">
        <title>Intrasporangium oryzae NRRL B-24470.</title>
        <authorList>
            <person name="Liu H."/>
            <person name="Wang G."/>
        </authorList>
    </citation>
    <scope>NUCLEOTIDE SEQUENCE [LARGE SCALE GENOMIC DNA]</scope>
    <source>
        <strain evidence="9">Q5-1</strain>
    </source>
</reference>
<dbReference type="InterPro" id="IPR037439">
    <property type="entry name" value="Branching_enzy"/>
</dbReference>
<name>W9GGG8_9MICO</name>
<evidence type="ECO:0000256" key="1">
    <source>
        <dbReference type="ARBA" id="ARBA00000826"/>
    </source>
</evidence>
<comment type="caution">
    <text evidence="8">The sequence shown here is derived from an EMBL/GenBank/DDBJ whole genome shotgun (WGS) entry which is preliminary data.</text>
</comment>
<evidence type="ECO:0000313" key="9">
    <source>
        <dbReference type="Proteomes" id="UP000019494"/>
    </source>
</evidence>
<evidence type="ECO:0000259" key="7">
    <source>
        <dbReference type="SMART" id="SM00642"/>
    </source>
</evidence>
<dbReference type="SUPFAM" id="SSF81296">
    <property type="entry name" value="E set domains"/>
    <property type="match status" value="1"/>
</dbReference>
<dbReference type="InterPro" id="IPR013783">
    <property type="entry name" value="Ig-like_fold"/>
</dbReference>
<comment type="similarity">
    <text evidence="2">Belongs to the glycosyl hydrolase 13 family. GlgB subfamily.</text>
</comment>
<evidence type="ECO:0000256" key="3">
    <source>
        <dbReference type="ARBA" id="ARBA00012541"/>
    </source>
</evidence>
<dbReference type="Proteomes" id="UP000019494">
    <property type="component" value="Unassembled WGS sequence"/>
</dbReference>
<protein>
    <recommendedName>
        <fullName evidence="3">1,4-alpha-glucan branching enzyme</fullName>
        <ecNumber evidence="3">2.4.1.18</ecNumber>
    </recommendedName>
</protein>
<proteinExistence type="inferred from homology"/>
<evidence type="ECO:0000256" key="4">
    <source>
        <dbReference type="ARBA" id="ARBA00022679"/>
    </source>
</evidence>
<dbReference type="InterPro" id="IPR006047">
    <property type="entry name" value="GH13_cat_dom"/>
</dbReference>
<dbReference type="SUPFAM" id="SSF51445">
    <property type="entry name" value="(Trans)glycosidases"/>
    <property type="match status" value="1"/>
</dbReference>
<dbReference type="InterPro" id="IPR017853">
    <property type="entry name" value="GH"/>
</dbReference>
<dbReference type="GO" id="GO:0003844">
    <property type="term" value="F:1,4-alpha-glucan branching enzyme activity"/>
    <property type="evidence" value="ECO:0007669"/>
    <property type="project" value="UniProtKB-EC"/>
</dbReference>
<evidence type="ECO:0000256" key="6">
    <source>
        <dbReference type="SAM" id="MobiDB-lite"/>
    </source>
</evidence>
<dbReference type="CDD" id="cd02855">
    <property type="entry name" value="E_set_GBE_prok_N"/>
    <property type="match status" value="1"/>
</dbReference>
<dbReference type="Gene3D" id="2.60.40.1180">
    <property type="entry name" value="Golgi alpha-mannosidase II"/>
    <property type="match status" value="1"/>
</dbReference>
<feature type="active site" description="Nucleophile" evidence="5">
    <location>
        <position position="296"/>
    </location>
</feature>
<dbReference type="InterPro" id="IPR004193">
    <property type="entry name" value="Glyco_hydro_13_N"/>
</dbReference>
<dbReference type="InterPro" id="IPR013780">
    <property type="entry name" value="Glyco_hydro_b"/>
</dbReference>
<dbReference type="Pfam" id="PF00128">
    <property type="entry name" value="Alpha-amylase"/>
    <property type="match status" value="1"/>
</dbReference>
<dbReference type="GO" id="GO:0004553">
    <property type="term" value="F:hydrolase activity, hydrolyzing O-glycosyl compounds"/>
    <property type="evidence" value="ECO:0007669"/>
    <property type="project" value="InterPro"/>
</dbReference>
<evidence type="ECO:0000313" key="8">
    <source>
        <dbReference type="EMBL" id="EWT04282.1"/>
    </source>
</evidence>
<dbReference type="SMART" id="SM00642">
    <property type="entry name" value="Aamy"/>
    <property type="match status" value="1"/>
</dbReference>
<evidence type="ECO:0000256" key="2">
    <source>
        <dbReference type="ARBA" id="ARBA00009000"/>
    </source>
</evidence>
<dbReference type="InterPro" id="IPR006048">
    <property type="entry name" value="A-amylase/branching_C"/>
</dbReference>
<dbReference type="GO" id="GO:0005978">
    <property type="term" value="P:glycogen biosynthetic process"/>
    <property type="evidence" value="ECO:0007669"/>
    <property type="project" value="InterPro"/>
</dbReference>
<dbReference type="Pfam" id="PF02806">
    <property type="entry name" value="Alpha-amylase_C"/>
    <property type="match status" value="1"/>
</dbReference>
<organism evidence="8 9">
    <name type="scientific">Intrasporangium chromatireducens Q5-1</name>
    <dbReference type="NCBI Taxonomy" id="584657"/>
    <lineage>
        <taxon>Bacteria</taxon>
        <taxon>Bacillati</taxon>
        <taxon>Actinomycetota</taxon>
        <taxon>Actinomycetes</taxon>
        <taxon>Micrococcales</taxon>
        <taxon>Intrasporangiaceae</taxon>
        <taxon>Intrasporangium</taxon>
    </lineage>
</organism>
<keyword evidence="4" id="KW-0808">Transferase</keyword>